<evidence type="ECO:0000313" key="3">
    <source>
        <dbReference type="Proteomes" id="UP001202328"/>
    </source>
</evidence>
<name>A0AAD4XK78_9MAGN</name>
<feature type="region of interest" description="Disordered" evidence="1">
    <location>
        <begin position="31"/>
        <end position="51"/>
    </location>
</feature>
<evidence type="ECO:0000313" key="2">
    <source>
        <dbReference type="EMBL" id="KAI3925974.1"/>
    </source>
</evidence>
<feature type="non-terminal residue" evidence="2">
    <location>
        <position position="1"/>
    </location>
</feature>
<sequence length="51" mass="5932">TSNGYIVYDVKTDLRNMLREGFKADKRKQIEAVKKQNESSEHLLQPLPMPN</sequence>
<organism evidence="2 3">
    <name type="scientific">Papaver atlanticum</name>
    <dbReference type="NCBI Taxonomy" id="357466"/>
    <lineage>
        <taxon>Eukaryota</taxon>
        <taxon>Viridiplantae</taxon>
        <taxon>Streptophyta</taxon>
        <taxon>Embryophyta</taxon>
        <taxon>Tracheophyta</taxon>
        <taxon>Spermatophyta</taxon>
        <taxon>Magnoliopsida</taxon>
        <taxon>Ranunculales</taxon>
        <taxon>Papaveraceae</taxon>
        <taxon>Papaveroideae</taxon>
        <taxon>Papaver</taxon>
    </lineage>
</organism>
<accession>A0AAD4XK78</accession>
<feature type="compositionally biased region" description="Basic and acidic residues" evidence="1">
    <location>
        <begin position="31"/>
        <end position="41"/>
    </location>
</feature>
<keyword evidence="3" id="KW-1185">Reference proteome</keyword>
<dbReference type="EMBL" id="JAJJMB010008071">
    <property type="protein sequence ID" value="KAI3925974.1"/>
    <property type="molecule type" value="Genomic_DNA"/>
</dbReference>
<comment type="caution">
    <text evidence="2">The sequence shown here is derived from an EMBL/GenBank/DDBJ whole genome shotgun (WGS) entry which is preliminary data.</text>
</comment>
<gene>
    <name evidence="2" type="ORF">MKW98_028110</name>
</gene>
<protein>
    <submittedName>
        <fullName evidence="2">Uncharacterized protein</fullName>
    </submittedName>
</protein>
<dbReference type="AlphaFoldDB" id="A0AAD4XK78"/>
<proteinExistence type="predicted"/>
<evidence type="ECO:0000256" key="1">
    <source>
        <dbReference type="SAM" id="MobiDB-lite"/>
    </source>
</evidence>
<reference evidence="2" key="1">
    <citation type="submission" date="2022-04" db="EMBL/GenBank/DDBJ databases">
        <title>A functionally conserved STORR gene fusion in Papaver species that diverged 16.8 million years ago.</title>
        <authorList>
            <person name="Catania T."/>
        </authorList>
    </citation>
    <scope>NUCLEOTIDE SEQUENCE</scope>
    <source>
        <strain evidence="2">S-188037</strain>
    </source>
</reference>
<dbReference type="Proteomes" id="UP001202328">
    <property type="component" value="Unassembled WGS sequence"/>
</dbReference>